<feature type="transmembrane region" description="Helical" evidence="7">
    <location>
        <begin position="15"/>
        <end position="35"/>
    </location>
</feature>
<dbReference type="Proteomes" id="UP001595932">
    <property type="component" value="Unassembled WGS sequence"/>
</dbReference>
<keyword evidence="3" id="KW-0813">Transport</keyword>
<keyword evidence="6 7" id="KW-0472">Membrane</keyword>
<dbReference type="Gene3D" id="3.30.70.1350">
    <property type="entry name" value="Cation efflux protein, cytoplasmic domain"/>
    <property type="match status" value="1"/>
</dbReference>
<dbReference type="InterPro" id="IPR036837">
    <property type="entry name" value="Cation_efflux_CTD_sf"/>
</dbReference>
<dbReference type="InterPro" id="IPR027469">
    <property type="entry name" value="Cation_efflux_TMD_sf"/>
</dbReference>
<reference evidence="11" key="1">
    <citation type="journal article" date="2019" name="Int. J. Syst. Evol. Microbiol.">
        <title>The Global Catalogue of Microorganisms (GCM) 10K type strain sequencing project: providing services to taxonomists for standard genome sequencing and annotation.</title>
        <authorList>
            <consortium name="The Broad Institute Genomics Platform"/>
            <consortium name="The Broad Institute Genome Sequencing Center for Infectious Disease"/>
            <person name="Wu L."/>
            <person name="Ma J."/>
        </authorList>
    </citation>
    <scope>NUCLEOTIDE SEQUENCE [LARGE SCALE GENOMIC DNA]</scope>
    <source>
        <strain evidence="11">CGMCC 1.12151</strain>
    </source>
</reference>
<evidence type="ECO:0000259" key="9">
    <source>
        <dbReference type="Pfam" id="PF16916"/>
    </source>
</evidence>
<keyword evidence="4 7" id="KW-0812">Transmembrane</keyword>
<dbReference type="PANTHER" id="PTHR43840">
    <property type="entry name" value="MITOCHONDRIAL METAL TRANSPORTER 1-RELATED"/>
    <property type="match status" value="1"/>
</dbReference>
<feature type="domain" description="Cation efflux protein cytoplasmic" evidence="9">
    <location>
        <begin position="213"/>
        <end position="288"/>
    </location>
</feature>
<evidence type="ECO:0000256" key="6">
    <source>
        <dbReference type="ARBA" id="ARBA00023136"/>
    </source>
</evidence>
<dbReference type="PANTHER" id="PTHR43840:SF50">
    <property type="entry name" value="MANGANESE EFFLUX SYSTEM PROTEIN MNES"/>
    <property type="match status" value="1"/>
</dbReference>
<feature type="transmembrane region" description="Helical" evidence="7">
    <location>
        <begin position="119"/>
        <end position="137"/>
    </location>
</feature>
<feature type="transmembrane region" description="Helical" evidence="7">
    <location>
        <begin position="184"/>
        <end position="202"/>
    </location>
</feature>
<gene>
    <name evidence="10" type="ORF">ACFO5U_11595</name>
</gene>
<evidence type="ECO:0000256" key="5">
    <source>
        <dbReference type="ARBA" id="ARBA00022989"/>
    </source>
</evidence>
<comment type="similarity">
    <text evidence="2">Belongs to the cation diffusion facilitator (CDF) transporter (TC 2.A.4) family.</text>
</comment>
<sequence length="294" mass="32081">MDQERFDNLKLGEKGAMLSIAVYLILSIIKLVIGFSAGSEALRADGLNNVTDIVASIAVLIGLKLSQKPADANHPYGHWRAETVASLVASFIIIAVGLQVVFTAVTSVFQGSAEAPDMISAWTAGFSAIIMYFVYRYNNNLGKRINSQALKAAAKDNLSDAWVSIAALIGIVGAQFYLPWLDPLAALLVGLLICKTGWGIFWEATHDLTDGFDEELIKSFKDTALDVEGVTEVRDIRARNYGNRAVVDVVVLVRPDLDIQLAHDISTEVEDQLMEHYDVSDVHVHVEPNPKICP</sequence>
<dbReference type="Pfam" id="PF01545">
    <property type="entry name" value="Cation_efflux"/>
    <property type="match status" value="1"/>
</dbReference>
<evidence type="ECO:0000256" key="4">
    <source>
        <dbReference type="ARBA" id="ARBA00022692"/>
    </source>
</evidence>
<dbReference type="RefSeq" id="WP_377279220.1">
    <property type="nucleotide sequence ID" value="NZ_JBHSGL010000005.1"/>
</dbReference>
<organism evidence="10 11">
    <name type="scientific">Planococcus dechangensis</name>
    <dbReference type="NCBI Taxonomy" id="1176255"/>
    <lineage>
        <taxon>Bacteria</taxon>
        <taxon>Bacillati</taxon>
        <taxon>Bacillota</taxon>
        <taxon>Bacilli</taxon>
        <taxon>Bacillales</taxon>
        <taxon>Caryophanaceae</taxon>
        <taxon>Planococcus</taxon>
    </lineage>
</organism>
<dbReference type="NCBIfam" id="TIGR01297">
    <property type="entry name" value="CDF"/>
    <property type="match status" value="1"/>
</dbReference>
<dbReference type="InterPro" id="IPR050291">
    <property type="entry name" value="CDF_Transporter"/>
</dbReference>
<evidence type="ECO:0000256" key="1">
    <source>
        <dbReference type="ARBA" id="ARBA00004141"/>
    </source>
</evidence>
<proteinExistence type="inferred from homology"/>
<keyword evidence="5 7" id="KW-1133">Transmembrane helix</keyword>
<dbReference type="InterPro" id="IPR002524">
    <property type="entry name" value="Cation_efflux"/>
</dbReference>
<evidence type="ECO:0000256" key="7">
    <source>
        <dbReference type="SAM" id="Phobius"/>
    </source>
</evidence>
<dbReference type="Pfam" id="PF16916">
    <property type="entry name" value="ZT_dimer"/>
    <property type="match status" value="1"/>
</dbReference>
<comment type="subcellular location">
    <subcellularLocation>
        <location evidence="1">Membrane</location>
        <topology evidence="1">Multi-pass membrane protein</topology>
    </subcellularLocation>
</comment>
<evidence type="ECO:0000313" key="10">
    <source>
        <dbReference type="EMBL" id="MFC4713513.1"/>
    </source>
</evidence>
<name>A0ABV9MEH2_9BACL</name>
<dbReference type="InterPro" id="IPR027470">
    <property type="entry name" value="Cation_efflux_CTD"/>
</dbReference>
<evidence type="ECO:0000313" key="11">
    <source>
        <dbReference type="Proteomes" id="UP001595932"/>
    </source>
</evidence>
<comment type="caution">
    <text evidence="10">The sequence shown here is derived from an EMBL/GenBank/DDBJ whole genome shotgun (WGS) entry which is preliminary data.</text>
</comment>
<dbReference type="SUPFAM" id="SSF160240">
    <property type="entry name" value="Cation efflux protein cytoplasmic domain-like"/>
    <property type="match status" value="1"/>
</dbReference>
<feature type="transmembrane region" description="Helical" evidence="7">
    <location>
        <begin position="84"/>
        <end position="107"/>
    </location>
</feature>
<keyword evidence="11" id="KW-1185">Reference proteome</keyword>
<dbReference type="SUPFAM" id="SSF161111">
    <property type="entry name" value="Cation efflux protein transmembrane domain-like"/>
    <property type="match status" value="1"/>
</dbReference>
<evidence type="ECO:0000256" key="3">
    <source>
        <dbReference type="ARBA" id="ARBA00022448"/>
    </source>
</evidence>
<evidence type="ECO:0000256" key="2">
    <source>
        <dbReference type="ARBA" id="ARBA00008114"/>
    </source>
</evidence>
<evidence type="ECO:0000259" key="8">
    <source>
        <dbReference type="Pfam" id="PF01545"/>
    </source>
</evidence>
<protein>
    <submittedName>
        <fullName evidence="10">Cation diffusion facilitator family transporter</fullName>
    </submittedName>
</protein>
<dbReference type="EMBL" id="JBHSGL010000005">
    <property type="protein sequence ID" value="MFC4713513.1"/>
    <property type="molecule type" value="Genomic_DNA"/>
</dbReference>
<feature type="transmembrane region" description="Helical" evidence="7">
    <location>
        <begin position="158"/>
        <end position="178"/>
    </location>
</feature>
<feature type="domain" description="Cation efflux protein transmembrane" evidence="8">
    <location>
        <begin position="17"/>
        <end position="208"/>
    </location>
</feature>
<dbReference type="Gene3D" id="1.20.1510.10">
    <property type="entry name" value="Cation efflux protein transmembrane domain"/>
    <property type="match status" value="1"/>
</dbReference>
<accession>A0ABV9MEH2</accession>
<dbReference type="InterPro" id="IPR058533">
    <property type="entry name" value="Cation_efflux_TM"/>
</dbReference>